<gene>
    <name evidence="1" type="ORF">FSB_LOCUS11680</name>
</gene>
<name>A0A2N9F9G9_FAGSY</name>
<proteinExistence type="predicted"/>
<accession>A0A2N9F9G9</accession>
<dbReference type="AlphaFoldDB" id="A0A2N9F9G9"/>
<dbReference type="EMBL" id="OIVN01000668">
    <property type="protein sequence ID" value="SPC83798.1"/>
    <property type="molecule type" value="Genomic_DNA"/>
</dbReference>
<organism evidence="1">
    <name type="scientific">Fagus sylvatica</name>
    <name type="common">Beechnut</name>
    <dbReference type="NCBI Taxonomy" id="28930"/>
    <lineage>
        <taxon>Eukaryota</taxon>
        <taxon>Viridiplantae</taxon>
        <taxon>Streptophyta</taxon>
        <taxon>Embryophyta</taxon>
        <taxon>Tracheophyta</taxon>
        <taxon>Spermatophyta</taxon>
        <taxon>Magnoliopsida</taxon>
        <taxon>eudicotyledons</taxon>
        <taxon>Gunneridae</taxon>
        <taxon>Pentapetalae</taxon>
        <taxon>rosids</taxon>
        <taxon>fabids</taxon>
        <taxon>Fagales</taxon>
        <taxon>Fagaceae</taxon>
        <taxon>Fagus</taxon>
    </lineage>
</organism>
<protein>
    <submittedName>
        <fullName evidence="1">Uncharacterized protein</fullName>
    </submittedName>
</protein>
<reference evidence="1" key="1">
    <citation type="submission" date="2018-02" db="EMBL/GenBank/DDBJ databases">
        <authorList>
            <person name="Cohen D.B."/>
            <person name="Kent A.D."/>
        </authorList>
    </citation>
    <scope>NUCLEOTIDE SEQUENCE</scope>
</reference>
<sequence>MAFKNSMDLGAGLGGFSFIEVDLIEIAGLAWVSIRGGDNVSSGGGGDVTADLWIFCVCFIIGLKDQECCFSEISSGEVSSSYRSLSLQVGLKGRVGWGRRRRRVTWRLGSGRSDGAPA</sequence>
<evidence type="ECO:0000313" key="1">
    <source>
        <dbReference type="EMBL" id="SPC83798.1"/>
    </source>
</evidence>